<proteinExistence type="predicted"/>
<protein>
    <submittedName>
        <fullName evidence="1">Uncharacterized protein</fullName>
    </submittedName>
</protein>
<accession>A0AAV4V9G2</accession>
<name>A0AAV4V9G2_9ARAC</name>
<organism evidence="1 2">
    <name type="scientific">Caerostris darwini</name>
    <dbReference type="NCBI Taxonomy" id="1538125"/>
    <lineage>
        <taxon>Eukaryota</taxon>
        <taxon>Metazoa</taxon>
        <taxon>Ecdysozoa</taxon>
        <taxon>Arthropoda</taxon>
        <taxon>Chelicerata</taxon>
        <taxon>Arachnida</taxon>
        <taxon>Araneae</taxon>
        <taxon>Araneomorphae</taxon>
        <taxon>Entelegynae</taxon>
        <taxon>Araneoidea</taxon>
        <taxon>Araneidae</taxon>
        <taxon>Caerostris</taxon>
    </lineage>
</organism>
<dbReference type="Proteomes" id="UP001054837">
    <property type="component" value="Unassembled WGS sequence"/>
</dbReference>
<comment type="caution">
    <text evidence="1">The sequence shown here is derived from an EMBL/GenBank/DDBJ whole genome shotgun (WGS) entry which is preliminary data.</text>
</comment>
<gene>
    <name evidence="1" type="ORF">CDAR_319611</name>
</gene>
<keyword evidence="2" id="KW-1185">Reference proteome</keyword>
<dbReference type="AlphaFoldDB" id="A0AAV4V9G2"/>
<evidence type="ECO:0000313" key="1">
    <source>
        <dbReference type="EMBL" id="GIY66654.1"/>
    </source>
</evidence>
<dbReference type="EMBL" id="BPLQ01012633">
    <property type="protein sequence ID" value="GIY66654.1"/>
    <property type="molecule type" value="Genomic_DNA"/>
</dbReference>
<reference evidence="1 2" key="1">
    <citation type="submission" date="2021-06" db="EMBL/GenBank/DDBJ databases">
        <title>Caerostris darwini draft genome.</title>
        <authorList>
            <person name="Kono N."/>
            <person name="Arakawa K."/>
        </authorList>
    </citation>
    <scope>NUCLEOTIDE SEQUENCE [LARGE SCALE GENOMIC DNA]</scope>
</reference>
<sequence>MSLFSHDFPNSFSCKDSLTLINSILSTFPSSKEPDSTVLIVEFSRLPRSNLPLLERLECGNQFVFKRRIKRPPLNSLGRLSPLSVWIVFHRCKYVPTCFF</sequence>
<evidence type="ECO:0000313" key="2">
    <source>
        <dbReference type="Proteomes" id="UP001054837"/>
    </source>
</evidence>